<protein>
    <submittedName>
        <fullName evidence="1">Uncharacterized protein</fullName>
    </submittedName>
</protein>
<accession>A0A382S6Z8</accession>
<reference evidence="1" key="1">
    <citation type="submission" date="2018-05" db="EMBL/GenBank/DDBJ databases">
        <authorList>
            <person name="Lanie J.A."/>
            <person name="Ng W.-L."/>
            <person name="Kazmierczak K.M."/>
            <person name="Andrzejewski T.M."/>
            <person name="Davidsen T.M."/>
            <person name="Wayne K.J."/>
            <person name="Tettelin H."/>
            <person name="Glass J.I."/>
            <person name="Rusch D."/>
            <person name="Podicherti R."/>
            <person name="Tsui H.-C.T."/>
            <person name="Winkler M.E."/>
        </authorList>
    </citation>
    <scope>NUCLEOTIDE SEQUENCE</scope>
</reference>
<dbReference type="EMBL" id="UINC01126900">
    <property type="protein sequence ID" value="SVD05676.1"/>
    <property type="molecule type" value="Genomic_DNA"/>
</dbReference>
<evidence type="ECO:0000313" key="1">
    <source>
        <dbReference type="EMBL" id="SVD05676.1"/>
    </source>
</evidence>
<gene>
    <name evidence="1" type="ORF">METZ01_LOCUS358530</name>
</gene>
<proteinExistence type="predicted"/>
<dbReference type="AlphaFoldDB" id="A0A382S6Z8"/>
<organism evidence="1">
    <name type="scientific">marine metagenome</name>
    <dbReference type="NCBI Taxonomy" id="408172"/>
    <lineage>
        <taxon>unclassified sequences</taxon>
        <taxon>metagenomes</taxon>
        <taxon>ecological metagenomes</taxon>
    </lineage>
</organism>
<name>A0A382S6Z8_9ZZZZ</name>
<sequence length="228" mass="25941">MIDKKIIEKYKNLILDIPGIKSAEYVNSTTSSVTLSWGVEWSPDYIARDIIQNFRDANHTEINSINVKTKNDQIVVSAKSTFDLRKLLFLGSNKAGDDETIGQFGEGAKAAYVSMIKMGVHDPINVSGDQAVVISVGPEVIEDMRPLVYHWFRIPKQNQTLFVVNTYNKELKKAFDFGLNHFWYEQNSLKSDLLYEYNDISTFKSSTKNEGYLFYGGIMRARLPHVPV</sequence>
<feature type="non-terminal residue" evidence="1">
    <location>
        <position position="228"/>
    </location>
</feature>